<sequence>MKIIIIGPAYPYRGGIAHYTGLLYKNLLKKDHSVKIFNFKRLYPKFLFPGKTQFETPPEIEKIESERIIDSINPLNWLIAGFKIVKEKPDLVIFKYWLPFFAPCFGSISAIVKIFSKAKIIFFCHNITPHEKFPLGNLLTKFAFAFSDH</sequence>
<dbReference type="AlphaFoldDB" id="A0A916LKC6"/>
<accession>A0A916LKC6</accession>
<dbReference type="SUPFAM" id="SSF53756">
    <property type="entry name" value="UDP-Glycosyltransferase/glycogen phosphorylase"/>
    <property type="match status" value="1"/>
</dbReference>
<proteinExistence type="predicted"/>
<name>A0A916LKC6_KRYT1</name>
<dbReference type="EMBL" id="CZVV01000109">
    <property type="protein sequence ID" value="CUT04093.1"/>
    <property type="molecule type" value="Genomic_DNA"/>
</dbReference>
<dbReference type="Gene3D" id="3.40.50.2000">
    <property type="entry name" value="Glycogen Phosphorylase B"/>
    <property type="match status" value="1"/>
</dbReference>
<dbReference type="Proteomes" id="UP000243105">
    <property type="component" value="Unassembled WGS sequence"/>
</dbReference>
<organism evidence="1 2">
    <name type="scientific">Kryptobacter tengchongensis</name>
    <dbReference type="NCBI Taxonomy" id="1643429"/>
    <lineage>
        <taxon>Bacteria</taxon>
        <taxon>Pseudomonadati</taxon>
        <taxon>Candidatus Kryptoniota</taxon>
        <taxon>Candidatus Kryptobacter</taxon>
    </lineage>
</organism>
<comment type="caution">
    <text evidence="1">The sequence shown here is derived from an EMBL/GenBank/DDBJ whole genome shotgun (WGS) entry which is preliminary data.</text>
</comment>
<evidence type="ECO:0008006" key="3">
    <source>
        <dbReference type="Google" id="ProtNLM"/>
    </source>
</evidence>
<protein>
    <recommendedName>
        <fullName evidence="3">Glycosyl transferase family 1</fullName>
    </recommendedName>
</protein>
<evidence type="ECO:0000313" key="1">
    <source>
        <dbReference type="EMBL" id="CUT04093.1"/>
    </source>
</evidence>
<reference evidence="1 2" key="1">
    <citation type="submission" date="2015-11" db="EMBL/GenBank/DDBJ databases">
        <authorList>
            <person name="Varghese N."/>
        </authorList>
    </citation>
    <scope>NUCLEOTIDE SEQUENCE [LARGE SCALE GENOMIC DNA]</scope>
    <source>
        <strain evidence="1 2">JGI-25</strain>
    </source>
</reference>
<evidence type="ECO:0000313" key="2">
    <source>
        <dbReference type="Proteomes" id="UP000243105"/>
    </source>
</evidence>
<gene>
    <name evidence="1" type="ORF">JGI25_01351</name>
</gene>
<feature type="non-terminal residue" evidence="1">
    <location>
        <position position="149"/>
    </location>
</feature>